<reference evidence="5 6" key="1">
    <citation type="journal article" date="2019" name="J Genomics">
        <title>The Draft Genome of a Hydrogen-producing Cyanobacterium, Arthrospira platensis NIES-46.</title>
        <authorList>
            <person name="Suzuki S."/>
            <person name="Yamaguchi H."/>
            <person name="Kawachi M."/>
        </authorList>
    </citation>
    <scope>NUCLEOTIDE SEQUENCE [LARGE SCALE GENOMIC DNA]</scope>
    <source>
        <strain evidence="5 6">NIES-46</strain>
    </source>
</reference>
<dbReference type="SUPFAM" id="SSF52540">
    <property type="entry name" value="P-loop containing nucleoside triphosphate hydrolases"/>
    <property type="match status" value="1"/>
</dbReference>
<feature type="repeat" description="WD" evidence="3">
    <location>
        <begin position="551"/>
        <end position="583"/>
    </location>
</feature>
<keyword evidence="2" id="KW-0677">Repeat</keyword>
<dbReference type="Pfam" id="PF14516">
    <property type="entry name" value="AAA_35"/>
    <property type="match status" value="1"/>
</dbReference>
<gene>
    <name evidence="5" type="ORF">NIES46_28030</name>
</gene>
<keyword evidence="4" id="KW-1133">Transmembrane helix</keyword>
<dbReference type="PROSITE" id="PS00678">
    <property type="entry name" value="WD_REPEATS_1"/>
    <property type="match status" value="1"/>
</dbReference>
<keyword evidence="1 3" id="KW-0853">WD repeat</keyword>
<dbReference type="PROSITE" id="PS50082">
    <property type="entry name" value="WD_REPEATS_2"/>
    <property type="match status" value="13"/>
</dbReference>
<evidence type="ECO:0000256" key="3">
    <source>
        <dbReference type="PROSITE-ProRule" id="PRU00221"/>
    </source>
</evidence>
<dbReference type="Pfam" id="PF00400">
    <property type="entry name" value="WD40"/>
    <property type="match status" value="13"/>
</dbReference>
<dbReference type="PROSITE" id="PS50294">
    <property type="entry name" value="WD_REPEATS_REGION"/>
    <property type="match status" value="13"/>
</dbReference>
<feature type="repeat" description="WD" evidence="3">
    <location>
        <begin position="887"/>
        <end position="928"/>
    </location>
</feature>
<feature type="repeat" description="WD" evidence="3">
    <location>
        <begin position="970"/>
        <end position="1004"/>
    </location>
</feature>
<dbReference type="Gene3D" id="3.40.50.300">
    <property type="entry name" value="P-loop containing nucleotide triphosphate hydrolases"/>
    <property type="match status" value="1"/>
</dbReference>
<feature type="repeat" description="WD" evidence="3">
    <location>
        <begin position="636"/>
        <end position="670"/>
    </location>
</feature>
<feature type="repeat" description="WD" evidence="3">
    <location>
        <begin position="759"/>
        <end position="791"/>
    </location>
</feature>
<dbReference type="PRINTS" id="PR00320">
    <property type="entry name" value="GPROTEINBRPT"/>
</dbReference>
<dbReference type="Proteomes" id="UP000326169">
    <property type="component" value="Unassembled WGS sequence"/>
</dbReference>
<feature type="repeat" description="WD" evidence="3">
    <location>
        <begin position="846"/>
        <end position="878"/>
    </location>
</feature>
<accession>A0A5M3T4U2</accession>
<feature type="repeat" description="WD" evidence="3">
    <location>
        <begin position="929"/>
        <end position="961"/>
    </location>
</feature>
<dbReference type="EMBL" id="BIMW01000105">
    <property type="protein sequence ID" value="GCE94743.1"/>
    <property type="molecule type" value="Genomic_DNA"/>
</dbReference>
<dbReference type="RefSeq" id="WP_152088589.1">
    <property type="nucleotide sequence ID" value="NZ_BIMW01000105.1"/>
</dbReference>
<dbReference type="CDD" id="cd00200">
    <property type="entry name" value="WD40"/>
    <property type="match status" value="2"/>
</dbReference>
<feature type="repeat" description="WD" evidence="3">
    <location>
        <begin position="1011"/>
        <end position="1042"/>
    </location>
</feature>
<dbReference type="GeneID" id="301683631"/>
<dbReference type="Gene3D" id="2.130.10.10">
    <property type="entry name" value="YVTN repeat-like/Quinoprotein amine dehydrogenase"/>
    <property type="match status" value="3"/>
</dbReference>
<dbReference type="InterPro" id="IPR015943">
    <property type="entry name" value="WD40/YVTN_repeat-like_dom_sf"/>
</dbReference>
<dbReference type="InterPro" id="IPR036322">
    <property type="entry name" value="WD40_repeat_dom_sf"/>
</dbReference>
<proteinExistence type="predicted"/>
<feature type="repeat" description="WD" evidence="3">
    <location>
        <begin position="718"/>
        <end position="748"/>
    </location>
</feature>
<evidence type="ECO:0000256" key="1">
    <source>
        <dbReference type="ARBA" id="ARBA00022574"/>
    </source>
</evidence>
<dbReference type="SMART" id="SM00320">
    <property type="entry name" value="WD40"/>
    <property type="match status" value="14"/>
</dbReference>
<dbReference type="InterPro" id="IPR020472">
    <property type="entry name" value="WD40_PAC1"/>
</dbReference>
<evidence type="ECO:0000256" key="2">
    <source>
        <dbReference type="ARBA" id="ARBA00022737"/>
    </source>
</evidence>
<keyword evidence="4" id="KW-0812">Transmembrane</keyword>
<feature type="repeat" description="WD" evidence="3">
    <location>
        <begin position="592"/>
        <end position="626"/>
    </location>
</feature>
<evidence type="ECO:0000313" key="5">
    <source>
        <dbReference type="EMBL" id="GCE94743.1"/>
    </source>
</evidence>
<dbReference type="InterPro" id="IPR001680">
    <property type="entry name" value="WD40_rpt"/>
</dbReference>
<protein>
    <submittedName>
        <fullName evidence="5">WD-40 repeat protein</fullName>
    </submittedName>
</protein>
<dbReference type="InterPro" id="IPR050349">
    <property type="entry name" value="WD_LIS1/nudF_dynein_reg"/>
</dbReference>
<organism evidence="5 6">
    <name type="scientific">Limnospira platensis NIES-46</name>
    <dbReference type="NCBI Taxonomy" id="1236695"/>
    <lineage>
        <taxon>Bacteria</taxon>
        <taxon>Bacillati</taxon>
        <taxon>Cyanobacteriota</taxon>
        <taxon>Cyanophyceae</taxon>
        <taxon>Oscillatoriophycideae</taxon>
        <taxon>Oscillatoriales</taxon>
        <taxon>Sirenicapillariaceae</taxon>
        <taxon>Limnospira</taxon>
    </lineage>
</organism>
<dbReference type="PANTHER" id="PTHR44129">
    <property type="entry name" value="WD REPEAT-CONTAINING PROTEIN POP1"/>
    <property type="match status" value="1"/>
</dbReference>
<feature type="repeat" description="WD" evidence="3">
    <location>
        <begin position="1057"/>
        <end position="1089"/>
    </location>
</feature>
<feature type="repeat" description="WD" evidence="3">
    <location>
        <begin position="1098"/>
        <end position="1133"/>
    </location>
</feature>
<keyword evidence="6" id="KW-1185">Reference proteome</keyword>
<sequence>MSTSIYQVGGSLPTGHISYVERHADAELYQALKGGEFCYIFNGRQMGKSSLMVRTMHRLQQDEFICISLDMTQVGGEIINPQQWYKGVIVNLWLSLKLKNKFDYKQWWKDHDDLSLIQRLEQFVHQGILANISCQKIVIFIDEIDNLLSLNFPTDDFFAFIRFCYNQRATNPEYNRLTFVLLGVATPGDLIRDRTRTPFNIGTAIKLSGFTPEEAEPLAQGLEAKFGCGKTLIREIIKWTDGQPFLTQKICRLMMTMGTETEAHSLLKGLEVFWVESIVYRYIIDRWESQDEPEHLRTIRNRILYNQRFVGRLLSIYQQVLDNHHIKADDSREQIELLLSGLVLEEQGNILVKNRIYQAIFNREWVREQLMVLRPYSQAFEAWIQSEKTDISRLLRGQALQDAQHWSHQKSLSDDDYQFLSASTELEALEVKKTLEIERAQTIELQLVAQQKMTRLQRLLLGAVSGGFAITLILGLSTFWQYRQAKISEIHALTQSSEAFVALNRPLEALLQAMKAQKSLNHLVWSDSSIKAQVESVLSQTAYSVQEFNRFSGHRGSINNISFSPDGRLIASVGQDKTVKLWQPDGELWANIRGFADETIAINFSPDNHQIAVGVRDGNVQVWNVKPTPPTLEYSWEAHQQPVMYVVFSPDGKMIASVSLDGSAKLWKINGELLTTLTNDGIPRRAIAFSPNGETIAVGGESGIIELFKSNGSPLKTLPHHQGEVMAIAFSPDYDQLVSASRDRTIKISNTKGEILQTIKDHDDEVWAIAFSPDRQFIASGSRDQTVRLWKKSPIDQLYYPREVFRSHQGEVDAVSFSPDSQTLVSGSWDRTLRLWKTHHPLMTNFPAHEGEIWDIVFNATSGVMASASSDQTIKLWDFMGNPLATLTGHITRVNQLAFSPNGEWLASSSHDGTVKLWNLASNSVHRNFTDHQASVWGLQFTPDSQKLVTASWDNTLKMWDKYGNILQVFSGHTGAVWGVDIRSDGEMMVSSSHDNMLKLWGLDGRLYSGLNGHKDGVWSVLFSPDGDLIASGSRDRTVKLWLWDPTAQTYNLDHTLSGHQGIVIQVAFSNNGQYLASASEDQTVRVWSRYGDSLVHLGGNCGMVRTVEFSPDDQILANGGANGTITLWQIDNILGLNTLEYACDWIRDYLRTNQDLETSDRRLCEF</sequence>
<keyword evidence="4" id="KW-0472">Membrane</keyword>
<comment type="caution">
    <text evidence="5">The sequence shown here is derived from an EMBL/GenBank/DDBJ whole genome shotgun (WGS) entry which is preliminary data.</text>
</comment>
<feature type="transmembrane region" description="Helical" evidence="4">
    <location>
        <begin position="459"/>
        <end position="480"/>
    </location>
</feature>
<evidence type="ECO:0000313" key="6">
    <source>
        <dbReference type="Proteomes" id="UP000326169"/>
    </source>
</evidence>
<feature type="repeat" description="WD" evidence="3">
    <location>
        <begin position="805"/>
        <end position="837"/>
    </location>
</feature>
<dbReference type="SUPFAM" id="SSF50978">
    <property type="entry name" value="WD40 repeat-like"/>
    <property type="match status" value="2"/>
</dbReference>
<dbReference type="InterPro" id="IPR027417">
    <property type="entry name" value="P-loop_NTPase"/>
</dbReference>
<evidence type="ECO:0000256" key="4">
    <source>
        <dbReference type="SAM" id="Phobius"/>
    </source>
</evidence>
<dbReference type="InterPro" id="IPR019775">
    <property type="entry name" value="WD40_repeat_CS"/>
</dbReference>
<name>A0A5M3T4U2_LIMPL</name>